<keyword evidence="5" id="KW-1185">Reference proteome</keyword>
<feature type="transmembrane region" description="Helical" evidence="1">
    <location>
        <begin position="733"/>
        <end position="755"/>
    </location>
</feature>
<dbReference type="InterPro" id="IPR011047">
    <property type="entry name" value="Quinoprotein_ADH-like_sf"/>
</dbReference>
<dbReference type="EMBL" id="VLPL01000003">
    <property type="protein sequence ID" value="TSJ45784.1"/>
    <property type="molecule type" value="Genomic_DNA"/>
</dbReference>
<feature type="domain" description="Signal transduction histidine kinase internal region" evidence="3">
    <location>
        <begin position="772"/>
        <end position="851"/>
    </location>
</feature>
<dbReference type="InterPro" id="IPR011110">
    <property type="entry name" value="Reg_prop"/>
</dbReference>
<dbReference type="SUPFAM" id="SSF55874">
    <property type="entry name" value="ATPase domain of HSP90 chaperone/DNA topoisomerase II/histidine kinase"/>
    <property type="match status" value="1"/>
</dbReference>
<dbReference type="InterPro" id="IPR050640">
    <property type="entry name" value="Bact_2-comp_sensor_kinase"/>
</dbReference>
<feature type="signal peptide" evidence="2">
    <location>
        <begin position="1"/>
        <end position="21"/>
    </location>
</feature>
<evidence type="ECO:0000256" key="2">
    <source>
        <dbReference type="SAM" id="SignalP"/>
    </source>
</evidence>
<dbReference type="InterPro" id="IPR013783">
    <property type="entry name" value="Ig-like_fold"/>
</dbReference>
<protein>
    <recommendedName>
        <fullName evidence="3">Signal transduction histidine kinase internal region domain-containing protein</fullName>
    </recommendedName>
</protein>
<dbReference type="Gene3D" id="2.130.10.10">
    <property type="entry name" value="YVTN repeat-like/Quinoprotein amine dehydrogenase"/>
    <property type="match status" value="3"/>
</dbReference>
<dbReference type="Gene3D" id="3.30.565.10">
    <property type="entry name" value="Histidine kinase-like ATPase, C-terminal domain"/>
    <property type="match status" value="1"/>
</dbReference>
<dbReference type="PANTHER" id="PTHR34220">
    <property type="entry name" value="SENSOR HISTIDINE KINASE YPDA"/>
    <property type="match status" value="1"/>
</dbReference>
<keyword evidence="1" id="KW-0812">Transmembrane</keyword>
<dbReference type="RefSeq" id="WP_144332739.1">
    <property type="nucleotide sequence ID" value="NZ_VLPL01000003.1"/>
</dbReference>
<accession>A0A556N0Q8</accession>
<proteinExistence type="predicted"/>
<dbReference type="InterPro" id="IPR015943">
    <property type="entry name" value="WD40/YVTN_repeat-like_dom_sf"/>
</dbReference>
<keyword evidence="1" id="KW-1133">Transmembrane helix</keyword>
<sequence>MSLKKNIAILLTCFLASHAFTQINWEPSYRIFSVKEGLPSSETYFVYQDQQGYIWFCTDRGVVRYDGFHMEVLTTKNGLPDNVIFWIYEDYKGRIWFISYNGLLSYYDNAKHKIIKYRYNQLISDYIGNNLYPYKTFSIDKNDNIFFSSGNNGVLKIDRQGRTQIAAFRGDYWTFDLRNGSYQATFNLYKTKDIAPKFYELTLRKEGKLQKRIISYEVFKNHMQSALAELKLHQGRKIARVQDCFFDLRFPEKVVRFPGTTGYFSAGPDLWITTVDGAYKLKNIAKYGLVNAPKQHFLSGFKVSAVLKDRENGWWFSTLDKGIVYLPNSIVKNCLVFENSKEIDVTHVVVDSNKDIFYSDHLGVFRLKDHYPLITSNHLSRTIVSRFDNLLLLPRINRKLPIDVKNKKYWRIPNYYDYFNEQDTSVLICASMIMRIHRSGQMDTLYDYFASKKYDKNLHHFFETVCSSGEAVFVGNAKGLFCLKNGMLVNSMFPKAIRENRISCVRYSKELGLIIGTRGDGIYLFKNGKITHHITAKNGLVSDQINKIELEKNGITCWISTNRGVSKLFFIGNKYVRIHNILNVNGLASSEVNYAFLDDGTVYLATKRGISKFPTDLSFLMNPLKEQVSVKELTIDGKVIYPESQDLELESGSKMIHIELRSTNYKSLGSQPYKYRLSAHDKWTYGNTGSIDFYDLTSGDYHLELSYLNDNGIWQKPYGILTIHKQPKFVETIWFYILLVFSSFLLAFILFRITAIQINKQRRYKRQIEKLEQKALLAQMNPHFIFNSLNSIQSFLVYHENDLAEKYLQMLSQLIRMTLNNSRESEVTIQQEIDVLSKYIQLEKMRFKDRFDFEIKTSLTHTERQKYIPPMLIQPFVENAIIHGFKGLNIMGKLEVNFKELVENKLVVVVTDNGIGYDSKDKNTLSSEHKSYGMQITSERLSLFREKYNAEFDFVIENRMDENGKSKGTKIIILIPVFNKD</sequence>
<dbReference type="OrthoDB" id="9809670at2"/>
<dbReference type="SUPFAM" id="SSF50998">
    <property type="entry name" value="Quinoprotein alcohol dehydrogenase-like"/>
    <property type="match status" value="1"/>
</dbReference>
<dbReference type="Pfam" id="PF07494">
    <property type="entry name" value="Reg_prop"/>
    <property type="match status" value="1"/>
</dbReference>
<evidence type="ECO:0000313" key="4">
    <source>
        <dbReference type="EMBL" id="TSJ45784.1"/>
    </source>
</evidence>
<comment type="caution">
    <text evidence="4">The sequence shown here is derived from an EMBL/GenBank/DDBJ whole genome shotgun (WGS) entry which is preliminary data.</text>
</comment>
<evidence type="ECO:0000313" key="5">
    <source>
        <dbReference type="Proteomes" id="UP000316008"/>
    </source>
</evidence>
<keyword evidence="1" id="KW-0472">Membrane</keyword>
<dbReference type="GO" id="GO:0000155">
    <property type="term" value="F:phosphorelay sensor kinase activity"/>
    <property type="evidence" value="ECO:0007669"/>
    <property type="project" value="InterPro"/>
</dbReference>
<dbReference type="InterPro" id="IPR010559">
    <property type="entry name" value="Sig_transdc_His_kin_internal"/>
</dbReference>
<name>A0A556N0Q8_9FLAO</name>
<gene>
    <name evidence="4" type="ORF">FO442_08525</name>
</gene>
<dbReference type="InterPro" id="IPR036890">
    <property type="entry name" value="HATPase_C_sf"/>
</dbReference>
<evidence type="ECO:0000256" key="1">
    <source>
        <dbReference type="SAM" id="Phobius"/>
    </source>
</evidence>
<organism evidence="4 5">
    <name type="scientific">Fluviicola chungangensis</name>
    <dbReference type="NCBI Taxonomy" id="2597671"/>
    <lineage>
        <taxon>Bacteria</taxon>
        <taxon>Pseudomonadati</taxon>
        <taxon>Bacteroidota</taxon>
        <taxon>Flavobacteriia</taxon>
        <taxon>Flavobacteriales</taxon>
        <taxon>Crocinitomicaceae</taxon>
        <taxon>Fluviicola</taxon>
    </lineage>
</organism>
<reference evidence="4 5" key="1">
    <citation type="submission" date="2019-07" db="EMBL/GenBank/DDBJ databases">
        <authorList>
            <person name="Huq M.A."/>
        </authorList>
    </citation>
    <scope>NUCLEOTIDE SEQUENCE [LARGE SCALE GENOMIC DNA]</scope>
    <source>
        <strain evidence="4 5">MAH-3</strain>
    </source>
</reference>
<dbReference type="GO" id="GO:0016020">
    <property type="term" value="C:membrane"/>
    <property type="evidence" value="ECO:0007669"/>
    <property type="project" value="InterPro"/>
</dbReference>
<dbReference type="AlphaFoldDB" id="A0A556N0Q8"/>
<dbReference type="Proteomes" id="UP000316008">
    <property type="component" value="Unassembled WGS sequence"/>
</dbReference>
<dbReference type="Pfam" id="PF06580">
    <property type="entry name" value="His_kinase"/>
    <property type="match status" value="1"/>
</dbReference>
<feature type="chain" id="PRO_5022215627" description="Signal transduction histidine kinase internal region domain-containing protein" evidence="2">
    <location>
        <begin position="22"/>
        <end position="981"/>
    </location>
</feature>
<dbReference type="PANTHER" id="PTHR34220:SF7">
    <property type="entry name" value="SENSOR HISTIDINE KINASE YPDA"/>
    <property type="match status" value="1"/>
</dbReference>
<evidence type="ECO:0000259" key="3">
    <source>
        <dbReference type="Pfam" id="PF06580"/>
    </source>
</evidence>
<dbReference type="SUPFAM" id="SSF63829">
    <property type="entry name" value="Calcium-dependent phosphotriesterase"/>
    <property type="match status" value="1"/>
</dbReference>
<dbReference type="Gene3D" id="2.60.40.10">
    <property type="entry name" value="Immunoglobulins"/>
    <property type="match status" value="1"/>
</dbReference>
<keyword evidence="2" id="KW-0732">Signal</keyword>